<dbReference type="Proteomes" id="UP001283361">
    <property type="component" value="Unassembled WGS sequence"/>
</dbReference>
<organism evidence="1 2">
    <name type="scientific">Elysia crispata</name>
    <name type="common">lettuce slug</name>
    <dbReference type="NCBI Taxonomy" id="231223"/>
    <lineage>
        <taxon>Eukaryota</taxon>
        <taxon>Metazoa</taxon>
        <taxon>Spiralia</taxon>
        <taxon>Lophotrochozoa</taxon>
        <taxon>Mollusca</taxon>
        <taxon>Gastropoda</taxon>
        <taxon>Heterobranchia</taxon>
        <taxon>Euthyneura</taxon>
        <taxon>Panpulmonata</taxon>
        <taxon>Sacoglossa</taxon>
        <taxon>Placobranchoidea</taxon>
        <taxon>Plakobranchidae</taxon>
        <taxon>Elysia</taxon>
    </lineage>
</organism>
<proteinExistence type="predicted"/>
<sequence>MSRDFPGSSVADLQRDSTLWFISRDFHGSSVVDLQRDSTLWFMSRNFPGSSVVDLQHDSSLWFMSRNFLTSKRMTTTRKEMMTAAMIPMTSAAMLRRVRLVLDLLELAEIESLLGRTENVRSSTLDVKTKLATKIHEDINAGVLSPQPPELQSIIWLRTHSNLIHGW</sequence>
<protein>
    <submittedName>
        <fullName evidence="1">Uncharacterized protein</fullName>
    </submittedName>
</protein>
<gene>
    <name evidence="1" type="ORF">RRG08_066888</name>
</gene>
<keyword evidence="2" id="KW-1185">Reference proteome</keyword>
<evidence type="ECO:0000313" key="2">
    <source>
        <dbReference type="Proteomes" id="UP001283361"/>
    </source>
</evidence>
<dbReference type="AlphaFoldDB" id="A0AAE1E626"/>
<reference evidence="1" key="1">
    <citation type="journal article" date="2023" name="G3 (Bethesda)">
        <title>A reference genome for the long-term kleptoplast-retaining sea slug Elysia crispata morphotype clarki.</title>
        <authorList>
            <person name="Eastman K.E."/>
            <person name="Pendleton A.L."/>
            <person name="Shaikh M.A."/>
            <person name="Suttiyut T."/>
            <person name="Ogas R."/>
            <person name="Tomko P."/>
            <person name="Gavelis G."/>
            <person name="Widhalm J.R."/>
            <person name="Wisecaver J.H."/>
        </authorList>
    </citation>
    <scope>NUCLEOTIDE SEQUENCE</scope>
    <source>
        <strain evidence="1">ECLA1</strain>
    </source>
</reference>
<evidence type="ECO:0000313" key="1">
    <source>
        <dbReference type="EMBL" id="KAK3795601.1"/>
    </source>
</evidence>
<comment type="caution">
    <text evidence="1">The sequence shown here is derived from an EMBL/GenBank/DDBJ whole genome shotgun (WGS) entry which is preliminary data.</text>
</comment>
<dbReference type="EMBL" id="JAWDGP010001027">
    <property type="protein sequence ID" value="KAK3795601.1"/>
    <property type="molecule type" value="Genomic_DNA"/>
</dbReference>
<accession>A0AAE1E626</accession>
<name>A0AAE1E626_9GAST</name>